<dbReference type="InterPro" id="IPR011711">
    <property type="entry name" value="GntR_C"/>
</dbReference>
<dbReference type="EMBL" id="CP046522">
    <property type="protein sequence ID" value="QGU96066.1"/>
    <property type="molecule type" value="Genomic_DNA"/>
</dbReference>
<dbReference type="SUPFAM" id="SSF48008">
    <property type="entry name" value="GntR ligand-binding domain-like"/>
    <property type="match status" value="1"/>
</dbReference>
<organism evidence="5 6">
    <name type="scientific">Clostridium bovifaecis</name>
    <dbReference type="NCBI Taxonomy" id="2184719"/>
    <lineage>
        <taxon>Bacteria</taxon>
        <taxon>Bacillati</taxon>
        <taxon>Bacillota</taxon>
        <taxon>Clostridia</taxon>
        <taxon>Eubacteriales</taxon>
        <taxon>Clostridiaceae</taxon>
        <taxon>Clostridium</taxon>
    </lineage>
</organism>
<keyword evidence="6" id="KW-1185">Reference proteome</keyword>
<dbReference type="PANTHER" id="PTHR43537:SF45">
    <property type="entry name" value="GNTR FAMILY REGULATORY PROTEIN"/>
    <property type="match status" value="1"/>
</dbReference>
<keyword evidence="1" id="KW-0805">Transcription regulation</keyword>
<dbReference type="SMART" id="SM00345">
    <property type="entry name" value="HTH_GNTR"/>
    <property type="match status" value="1"/>
</dbReference>
<protein>
    <submittedName>
        <fullName evidence="5">GntR family transcriptional regulator</fullName>
    </submittedName>
</protein>
<dbReference type="SUPFAM" id="SSF46785">
    <property type="entry name" value="Winged helix' DNA-binding domain"/>
    <property type="match status" value="1"/>
</dbReference>
<evidence type="ECO:0000313" key="6">
    <source>
        <dbReference type="Proteomes" id="UP000422764"/>
    </source>
</evidence>
<sequence>MKEISTSRRNLSQKAYEQIKYMILHLEIKPGERIPEEKLADVVSGSRTPVREALRRLSEEGLVNIYPGRFSEVAYYDEEAVKQIGVLRLSQDLLSCQLAITNGSNADFALLNQLAEKCEIGARSGNIYERIAFDLEFHLQIAQIGANKLLIQNQKKLYMLIHLIQISKYTSVQDSIAQIENHRDIINALYNRDFKAIKVIICKHLQSFYDIDQEIIDMYLK</sequence>
<dbReference type="PANTHER" id="PTHR43537">
    <property type="entry name" value="TRANSCRIPTIONAL REGULATOR, GNTR FAMILY"/>
    <property type="match status" value="1"/>
</dbReference>
<name>A0A6I6EYP5_9CLOT</name>
<feature type="domain" description="HTH gntR-type" evidence="4">
    <location>
        <begin position="9"/>
        <end position="76"/>
    </location>
</feature>
<proteinExistence type="predicted"/>
<dbReference type="GO" id="GO:0003700">
    <property type="term" value="F:DNA-binding transcription factor activity"/>
    <property type="evidence" value="ECO:0007669"/>
    <property type="project" value="InterPro"/>
</dbReference>
<dbReference type="Pfam" id="PF07729">
    <property type="entry name" value="FCD"/>
    <property type="match status" value="1"/>
</dbReference>
<dbReference type="InterPro" id="IPR000524">
    <property type="entry name" value="Tscrpt_reg_HTH_GntR"/>
</dbReference>
<evidence type="ECO:0000256" key="3">
    <source>
        <dbReference type="ARBA" id="ARBA00023163"/>
    </source>
</evidence>
<dbReference type="GO" id="GO:0003677">
    <property type="term" value="F:DNA binding"/>
    <property type="evidence" value="ECO:0007669"/>
    <property type="project" value="UniProtKB-KW"/>
</dbReference>
<dbReference type="Proteomes" id="UP000422764">
    <property type="component" value="Chromosome"/>
</dbReference>
<dbReference type="Pfam" id="PF00392">
    <property type="entry name" value="GntR"/>
    <property type="match status" value="1"/>
</dbReference>
<keyword evidence="2" id="KW-0238">DNA-binding</keyword>
<dbReference type="InterPro" id="IPR036390">
    <property type="entry name" value="WH_DNA-bd_sf"/>
</dbReference>
<accession>A0A6I6EYP5</accession>
<dbReference type="CDD" id="cd07377">
    <property type="entry name" value="WHTH_GntR"/>
    <property type="match status" value="1"/>
</dbReference>
<evidence type="ECO:0000259" key="4">
    <source>
        <dbReference type="PROSITE" id="PS50949"/>
    </source>
</evidence>
<evidence type="ECO:0000256" key="2">
    <source>
        <dbReference type="ARBA" id="ARBA00023125"/>
    </source>
</evidence>
<dbReference type="SMART" id="SM00895">
    <property type="entry name" value="FCD"/>
    <property type="match status" value="1"/>
</dbReference>
<dbReference type="PROSITE" id="PS50949">
    <property type="entry name" value="HTH_GNTR"/>
    <property type="match status" value="1"/>
</dbReference>
<dbReference type="InterPro" id="IPR036388">
    <property type="entry name" value="WH-like_DNA-bd_sf"/>
</dbReference>
<dbReference type="InterPro" id="IPR008920">
    <property type="entry name" value="TF_FadR/GntR_C"/>
</dbReference>
<reference evidence="5 6" key="1">
    <citation type="submission" date="2019-12" db="EMBL/GenBank/DDBJ databases">
        <title>Genome sequenceing of Clostridium bovifaecis.</title>
        <authorList>
            <person name="Yao Y."/>
        </authorList>
    </citation>
    <scope>NUCLEOTIDE SEQUENCE [LARGE SCALE GENOMIC DNA]</scope>
    <source>
        <strain evidence="5 6">BXX</strain>
    </source>
</reference>
<dbReference type="Gene3D" id="1.20.120.530">
    <property type="entry name" value="GntR ligand-binding domain-like"/>
    <property type="match status" value="1"/>
</dbReference>
<keyword evidence="3" id="KW-0804">Transcription</keyword>
<gene>
    <name evidence="5" type="ORF">GOM49_14060</name>
</gene>
<dbReference type="Gene3D" id="1.10.10.10">
    <property type="entry name" value="Winged helix-like DNA-binding domain superfamily/Winged helix DNA-binding domain"/>
    <property type="match status" value="1"/>
</dbReference>
<evidence type="ECO:0000256" key="1">
    <source>
        <dbReference type="ARBA" id="ARBA00023015"/>
    </source>
</evidence>
<evidence type="ECO:0000313" key="5">
    <source>
        <dbReference type="EMBL" id="QGU96066.1"/>
    </source>
</evidence>
<dbReference type="AlphaFoldDB" id="A0A6I6EYP5"/>